<dbReference type="SMART" id="SM00091">
    <property type="entry name" value="PAS"/>
    <property type="match status" value="4"/>
</dbReference>
<evidence type="ECO:0000313" key="12">
    <source>
        <dbReference type="Proteomes" id="UP000186720"/>
    </source>
</evidence>
<dbReference type="Gene3D" id="1.10.287.130">
    <property type="match status" value="1"/>
</dbReference>
<dbReference type="PANTHER" id="PTHR45453">
    <property type="entry name" value="PHOSPHATE REGULON SENSOR PROTEIN PHOR"/>
    <property type="match status" value="1"/>
</dbReference>
<dbReference type="InterPro" id="IPR036890">
    <property type="entry name" value="HATPase_C_sf"/>
</dbReference>
<dbReference type="InterPro" id="IPR000700">
    <property type="entry name" value="PAS-assoc_C"/>
</dbReference>
<dbReference type="STRING" id="1302689.RG47T_0367"/>
<evidence type="ECO:0000256" key="7">
    <source>
        <dbReference type="ARBA" id="ARBA00023136"/>
    </source>
</evidence>
<dbReference type="InterPro" id="IPR003661">
    <property type="entry name" value="HisK_dim/P_dom"/>
</dbReference>
<comment type="caution">
    <text evidence="11">The sequence shown here is derived from an EMBL/GenBank/DDBJ whole genome shotgun (WGS) entry which is preliminary data.</text>
</comment>
<dbReference type="Gene3D" id="3.30.450.20">
    <property type="entry name" value="PAS domain"/>
    <property type="match status" value="4"/>
</dbReference>
<dbReference type="Gene3D" id="2.10.70.100">
    <property type="match status" value="1"/>
</dbReference>
<dbReference type="Gene3D" id="3.30.565.10">
    <property type="entry name" value="Histidine kinase-like ATPase, C-terminal domain"/>
    <property type="match status" value="1"/>
</dbReference>
<dbReference type="FunFam" id="3.30.565.10:FF:000006">
    <property type="entry name" value="Sensor histidine kinase WalK"/>
    <property type="match status" value="1"/>
</dbReference>
<dbReference type="InterPro" id="IPR036097">
    <property type="entry name" value="HisK_dim/P_sf"/>
</dbReference>
<dbReference type="PANTHER" id="PTHR45453:SF1">
    <property type="entry name" value="PHOSPHATE REGULON SENSOR PROTEIN PHOR"/>
    <property type="match status" value="1"/>
</dbReference>
<dbReference type="Pfam" id="PF13426">
    <property type="entry name" value="PAS_9"/>
    <property type="match status" value="1"/>
</dbReference>
<dbReference type="GO" id="GO:0016036">
    <property type="term" value="P:cellular response to phosphate starvation"/>
    <property type="evidence" value="ECO:0007669"/>
    <property type="project" value="TreeGrafter"/>
</dbReference>
<dbReference type="InterPro" id="IPR004358">
    <property type="entry name" value="Sig_transdc_His_kin-like_C"/>
</dbReference>
<dbReference type="Pfam" id="PF08448">
    <property type="entry name" value="PAS_4"/>
    <property type="match status" value="2"/>
</dbReference>
<keyword evidence="12" id="KW-1185">Reference proteome</keyword>
<dbReference type="CDD" id="cd00075">
    <property type="entry name" value="HATPase"/>
    <property type="match status" value="1"/>
</dbReference>
<dbReference type="CDD" id="cd00082">
    <property type="entry name" value="HisKA"/>
    <property type="match status" value="1"/>
</dbReference>
<evidence type="ECO:0000256" key="1">
    <source>
        <dbReference type="ARBA" id="ARBA00000085"/>
    </source>
</evidence>
<feature type="coiled-coil region" evidence="8">
    <location>
        <begin position="324"/>
        <end position="375"/>
    </location>
</feature>
<dbReference type="InterPro" id="IPR003594">
    <property type="entry name" value="HATPase_dom"/>
</dbReference>
<keyword evidence="4" id="KW-0808">Transferase</keyword>
<dbReference type="InterPro" id="IPR005467">
    <property type="entry name" value="His_kinase_dom"/>
</dbReference>
<reference evidence="11 12" key="1">
    <citation type="submission" date="2016-11" db="EMBL/GenBank/DDBJ databases">
        <title>Whole Genome Sequencing of Mucilaginibacter polytrichastri RG4-7(T) isolated from the moss sample.</title>
        <authorList>
            <person name="Li Y."/>
        </authorList>
    </citation>
    <scope>NUCLEOTIDE SEQUENCE [LARGE SCALE GENOMIC DNA]</scope>
    <source>
        <strain evidence="11 12">RG4-7</strain>
    </source>
</reference>
<dbReference type="Pfam" id="PF00512">
    <property type="entry name" value="HisKA"/>
    <property type="match status" value="1"/>
</dbReference>
<dbReference type="SMART" id="SM00086">
    <property type="entry name" value="PAC"/>
    <property type="match status" value="4"/>
</dbReference>
<keyword evidence="6" id="KW-0902">Two-component regulatory system</keyword>
<comment type="catalytic activity">
    <reaction evidence="1">
        <text>ATP + protein L-histidine = ADP + protein N-phospho-L-histidine.</text>
        <dbReference type="EC" id="2.7.13.3"/>
    </reaction>
</comment>
<dbReference type="SUPFAM" id="SSF55874">
    <property type="entry name" value="ATPase domain of HSP90 chaperone/DNA topoisomerase II/histidine kinase"/>
    <property type="match status" value="1"/>
</dbReference>
<keyword evidence="8" id="KW-0175">Coiled coil</keyword>
<dbReference type="SMART" id="SM00388">
    <property type="entry name" value="HisKA"/>
    <property type="match status" value="1"/>
</dbReference>
<evidence type="ECO:0000259" key="9">
    <source>
        <dbReference type="PROSITE" id="PS50109"/>
    </source>
</evidence>
<dbReference type="InterPro" id="IPR050351">
    <property type="entry name" value="BphY/WalK/GraS-like"/>
</dbReference>
<dbReference type="SUPFAM" id="SSF47384">
    <property type="entry name" value="Homodimeric domain of signal transducing histidine kinase"/>
    <property type="match status" value="1"/>
</dbReference>
<dbReference type="Pfam" id="PF02518">
    <property type="entry name" value="HATPase_c"/>
    <property type="match status" value="1"/>
</dbReference>
<dbReference type="PROSITE" id="PS50113">
    <property type="entry name" value="PAC"/>
    <property type="match status" value="1"/>
</dbReference>
<dbReference type="Proteomes" id="UP000186720">
    <property type="component" value="Unassembled WGS sequence"/>
</dbReference>
<dbReference type="NCBIfam" id="TIGR00229">
    <property type="entry name" value="sensory_box"/>
    <property type="match status" value="1"/>
</dbReference>
<dbReference type="OrthoDB" id="9813151at2"/>
<gene>
    <name evidence="11" type="ORF">RG47T_0367</name>
</gene>
<organism evidence="11 12">
    <name type="scientific">Mucilaginibacter polytrichastri</name>
    <dbReference type="NCBI Taxonomy" id="1302689"/>
    <lineage>
        <taxon>Bacteria</taxon>
        <taxon>Pseudomonadati</taxon>
        <taxon>Bacteroidota</taxon>
        <taxon>Sphingobacteriia</taxon>
        <taxon>Sphingobacteriales</taxon>
        <taxon>Sphingobacteriaceae</taxon>
        <taxon>Mucilaginibacter</taxon>
    </lineage>
</organism>
<dbReference type="GO" id="GO:0005886">
    <property type="term" value="C:plasma membrane"/>
    <property type="evidence" value="ECO:0007669"/>
    <property type="project" value="TreeGrafter"/>
</dbReference>
<evidence type="ECO:0000256" key="2">
    <source>
        <dbReference type="ARBA" id="ARBA00012438"/>
    </source>
</evidence>
<dbReference type="FunFam" id="1.10.287.130:FF:000001">
    <property type="entry name" value="Two-component sensor histidine kinase"/>
    <property type="match status" value="1"/>
</dbReference>
<dbReference type="InterPro" id="IPR035965">
    <property type="entry name" value="PAS-like_dom_sf"/>
</dbReference>
<dbReference type="PRINTS" id="PR00344">
    <property type="entry name" value="BCTRLSENSOR"/>
</dbReference>
<keyword evidence="7" id="KW-0472">Membrane</keyword>
<feature type="domain" description="Histidine kinase" evidence="9">
    <location>
        <begin position="665"/>
        <end position="881"/>
    </location>
</feature>
<proteinExistence type="predicted"/>
<dbReference type="EMBL" id="MPPL01000001">
    <property type="protein sequence ID" value="OKS84929.1"/>
    <property type="molecule type" value="Genomic_DNA"/>
</dbReference>
<dbReference type="SMART" id="SM00387">
    <property type="entry name" value="HATPase_c"/>
    <property type="match status" value="1"/>
</dbReference>
<dbReference type="GO" id="GO:0000155">
    <property type="term" value="F:phosphorelay sensor kinase activity"/>
    <property type="evidence" value="ECO:0007669"/>
    <property type="project" value="InterPro"/>
</dbReference>
<evidence type="ECO:0000256" key="6">
    <source>
        <dbReference type="ARBA" id="ARBA00023012"/>
    </source>
</evidence>
<protein>
    <recommendedName>
        <fullName evidence="2">histidine kinase</fullName>
        <ecNumber evidence="2">2.7.13.3</ecNumber>
    </recommendedName>
</protein>
<name>A0A1Q5ZT29_9SPHI</name>
<dbReference type="PROSITE" id="PS50109">
    <property type="entry name" value="HIS_KIN"/>
    <property type="match status" value="1"/>
</dbReference>
<dbReference type="EC" id="2.7.13.3" evidence="2"/>
<dbReference type="AlphaFoldDB" id="A0A1Q5ZT29"/>
<dbReference type="RefSeq" id="WP_083627259.1">
    <property type="nucleotide sequence ID" value="NZ_FPAM01000001.1"/>
</dbReference>
<evidence type="ECO:0000313" key="11">
    <source>
        <dbReference type="EMBL" id="OKS84929.1"/>
    </source>
</evidence>
<evidence type="ECO:0000259" key="10">
    <source>
        <dbReference type="PROSITE" id="PS50113"/>
    </source>
</evidence>
<feature type="domain" description="PAC" evidence="10">
    <location>
        <begin position="608"/>
        <end position="661"/>
    </location>
</feature>
<evidence type="ECO:0000256" key="8">
    <source>
        <dbReference type="SAM" id="Coils"/>
    </source>
</evidence>
<evidence type="ECO:0000256" key="5">
    <source>
        <dbReference type="ARBA" id="ARBA00022777"/>
    </source>
</evidence>
<feature type="coiled-coil region" evidence="8">
    <location>
        <begin position="139"/>
        <end position="169"/>
    </location>
</feature>
<dbReference type="InterPro" id="IPR001610">
    <property type="entry name" value="PAC"/>
</dbReference>
<evidence type="ECO:0000256" key="3">
    <source>
        <dbReference type="ARBA" id="ARBA00022553"/>
    </source>
</evidence>
<dbReference type="SUPFAM" id="SSF55785">
    <property type="entry name" value="PYP-like sensor domain (PAS domain)"/>
    <property type="match status" value="4"/>
</dbReference>
<sequence>MIDPTVNFSDKMLLDVLAQSNEATAIYNSESLHIRFVNDAMLKIWGKDKSVTGKTFEQAIPEIVGQPFTALLKEVWRSGNTYIAQKTPANLVVGGSLQTFYFDFEYRAIKNERGETLCILHSATDVTQQVVSKEALAHARVQQEALENEQALNEELAAANKDLTTANDAMHHAQRGLQEFNEELEERVMLRTRAAEAAKYRLEAMVMNTPIAMTILRSKALIVEIANQPMLDVWRRTADQVIGRGLVEIFPELKDQPNPERMRGVLDSGKRFSLPETEVILGTVNGELKKHYARFSYDPIFEADGSINSILVTVINITDEVTNRQKLEASRAELLENSEKLTLLNDELSALNEEHQSTNEELNALNEEYQVINDNLLSTNESLELIQTQLQTSNNKLIENEYRTRSILEQAPVGLCVLRGPEHIIEIANESILKIWGRAEVEVLGKPHHIARPELNGQPVYQWLDDVFATGVTKANNEFRVMLYTDGGKLREAYVNSIYHPLKNAQNEITGVLVILEEITERIITSQENRKTEDMLNLAIQAGELGTFYYDPVTNLFSGNDLLKSWFGLQPGDTIDLSYVTGAIAETDRDRVSRATQQALNFEMGGNYEIDYTIIHPATKEPRIVRAKGKATFNQQGEAISMNGTLQDITESKQDEQRKNDFIGMVSHELKTPLTSLGGYVQILQARAEKNQDAFTSGALTKANNQVKKMTTMINGFLNLSRLESGKIHLDKQRFKLDELVKDIIDEMALITASHTIILLPCNPITIYADMDKIGNVISNLLSNAIKYSPNNFNIEVQCKVKENHALLSVKDNGFGIADKDIEHLFDRYYRVESNHTQTISGFGIGLYLSAEIIERHDGRIWVESEPGKGSTFGFTLPLTEPLSV</sequence>
<dbReference type="GO" id="GO:0004721">
    <property type="term" value="F:phosphoprotein phosphatase activity"/>
    <property type="evidence" value="ECO:0007669"/>
    <property type="project" value="TreeGrafter"/>
</dbReference>
<accession>A0A1Q5ZT29</accession>
<dbReference type="InterPro" id="IPR013656">
    <property type="entry name" value="PAS_4"/>
</dbReference>
<keyword evidence="5" id="KW-0418">Kinase</keyword>
<keyword evidence="3" id="KW-0597">Phosphoprotein</keyword>
<dbReference type="InterPro" id="IPR000014">
    <property type="entry name" value="PAS"/>
</dbReference>
<evidence type="ECO:0000256" key="4">
    <source>
        <dbReference type="ARBA" id="ARBA00022679"/>
    </source>
</evidence>